<evidence type="ECO:0008006" key="4">
    <source>
        <dbReference type="Google" id="ProtNLM"/>
    </source>
</evidence>
<gene>
    <name evidence="2" type="ORF">THIOM_002026</name>
</gene>
<evidence type="ECO:0000313" key="2">
    <source>
        <dbReference type="EMBL" id="OAD22180.1"/>
    </source>
</evidence>
<dbReference type="EMBL" id="LUTY01001118">
    <property type="protein sequence ID" value="OAD22180.1"/>
    <property type="molecule type" value="Genomic_DNA"/>
</dbReference>
<feature type="chain" id="PRO_5010410913" description="Secreted protein" evidence="1">
    <location>
        <begin position="23"/>
        <end position="186"/>
    </location>
</feature>
<keyword evidence="1" id="KW-0732">Signal</keyword>
<evidence type="ECO:0000313" key="3">
    <source>
        <dbReference type="Proteomes" id="UP000076962"/>
    </source>
</evidence>
<organism evidence="2 3">
    <name type="scientific">Candidatus Thiomargarita nelsonii</name>
    <dbReference type="NCBI Taxonomy" id="1003181"/>
    <lineage>
        <taxon>Bacteria</taxon>
        <taxon>Pseudomonadati</taxon>
        <taxon>Pseudomonadota</taxon>
        <taxon>Gammaproteobacteria</taxon>
        <taxon>Thiotrichales</taxon>
        <taxon>Thiotrichaceae</taxon>
        <taxon>Thiomargarita</taxon>
    </lineage>
</organism>
<protein>
    <recommendedName>
        <fullName evidence="4">Secreted protein</fullName>
    </recommendedName>
</protein>
<reference evidence="2 3" key="1">
    <citation type="submission" date="2016-05" db="EMBL/GenBank/DDBJ databases">
        <title>Single-cell genome of chain-forming Candidatus Thiomargarita nelsonii and comparison to other large sulfur-oxidizing bacteria.</title>
        <authorList>
            <person name="Winkel M."/>
            <person name="Salman V."/>
            <person name="Woyke T."/>
            <person name="Schulz-Vogt H."/>
            <person name="Richter M."/>
            <person name="Flood B."/>
            <person name="Bailey J."/>
            <person name="Amann R."/>
            <person name="Mussmann M."/>
        </authorList>
    </citation>
    <scope>NUCLEOTIDE SEQUENCE [LARGE SCALE GENOMIC DNA]</scope>
    <source>
        <strain evidence="2 3">THI036</strain>
    </source>
</reference>
<dbReference type="AlphaFoldDB" id="A0A0A6P2K7"/>
<proteinExistence type="predicted"/>
<comment type="caution">
    <text evidence="2">The sequence shown here is derived from an EMBL/GenBank/DDBJ whole genome shotgun (WGS) entry which is preliminary data.</text>
</comment>
<evidence type="ECO:0000256" key="1">
    <source>
        <dbReference type="SAM" id="SignalP"/>
    </source>
</evidence>
<feature type="signal peptide" evidence="1">
    <location>
        <begin position="1"/>
        <end position="22"/>
    </location>
</feature>
<keyword evidence="3" id="KW-1185">Reference proteome</keyword>
<accession>A0A0A6P2K7</accession>
<name>A0A0A6P2K7_9GAMM</name>
<dbReference type="Proteomes" id="UP000076962">
    <property type="component" value="Unassembled WGS sequence"/>
</dbReference>
<sequence length="186" mass="19597">MKYIVLCCSIISIIPFANLVLADDNFRTLKFSDSEQFYNEWEEGFLTKTSFEVLTDFTHLDQVPDRLKKLVNLEQHQDDLVAENGSFMEGAKATAVLTLAGASLASAVSTGVVVGSAFMARGVAAGAAVGAAGGPVAPVTIAIAAGVGAVVGFTIGVTVVVLSGEEHEMTFEIEPTGKFKFHVKPI</sequence>